<dbReference type="InterPro" id="IPR002563">
    <property type="entry name" value="Flavin_Rdtase-like_dom"/>
</dbReference>
<comment type="similarity">
    <text evidence="1">Belongs to the flavoredoxin family.</text>
</comment>
<proteinExistence type="inferred from homology"/>
<dbReference type="InterPro" id="IPR012349">
    <property type="entry name" value="Split_barrel_FMN-bd"/>
</dbReference>
<dbReference type="GO" id="GO:0016646">
    <property type="term" value="F:oxidoreductase activity, acting on the CH-NH group of donors, NAD or NADP as acceptor"/>
    <property type="evidence" value="ECO:0007669"/>
    <property type="project" value="UniProtKB-ARBA"/>
</dbReference>
<evidence type="ECO:0000313" key="3">
    <source>
        <dbReference type="EMBL" id="OKY96695.1"/>
    </source>
</evidence>
<feature type="domain" description="Flavin reductase like" evidence="2">
    <location>
        <begin position="19"/>
        <end position="169"/>
    </location>
</feature>
<dbReference type="STRING" id="28117.BHV66_01120"/>
<name>A0A1Q6FCV1_9BACT</name>
<sequence>MENFKQIDPAEITDNFIRAIGREWMLITAGNGESCNAMTASWGMIGFIWGRPVAQFVIRPQRYTREFVDREERVTLSFFSPEYHAALEYCGSRTGRTEDKIRNAGLTVACTDDGVPAPAEARLILQCRKLYVGKIRPEEFVDRRCDTKWYPQHDYHEVYIAEIERAYVRK</sequence>
<dbReference type="PANTHER" id="PTHR43567:SF5">
    <property type="entry name" value="HYPOTHETICAL CYTOSOLIC PROTEIN"/>
    <property type="match status" value="1"/>
</dbReference>
<dbReference type="InterPro" id="IPR052174">
    <property type="entry name" value="Flavoredoxin"/>
</dbReference>
<dbReference type="PANTHER" id="PTHR43567">
    <property type="entry name" value="FLAVOREDOXIN-RELATED-RELATED"/>
    <property type="match status" value="1"/>
</dbReference>
<dbReference type="Proteomes" id="UP000187417">
    <property type="component" value="Unassembled WGS sequence"/>
</dbReference>
<reference evidence="3 4" key="1">
    <citation type="journal article" date="2016" name="Nat. Biotechnol.">
        <title>Measurement of bacterial replication rates in microbial communities.</title>
        <authorList>
            <person name="Brown C.T."/>
            <person name="Olm M.R."/>
            <person name="Thomas B.C."/>
            <person name="Banfield J.F."/>
        </authorList>
    </citation>
    <scope>NUCLEOTIDE SEQUENCE [LARGE SCALE GENOMIC DNA]</scope>
    <source>
        <strain evidence="3">CAG:67_53_122</strain>
    </source>
</reference>
<dbReference type="GO" id="GO:0010181">
    <property type="term" value="F:FMN binding"/>
    <property type="evidence" value="ECO:0007669"/>
    <property type="project" value="InterPro"/>
</dbReference>
<dbReference type="Pfam" id="PF01613">
    <property type="entry name" value="Flavin_Reduct"/>
    <property type="match status" value="1"/>
</dbReference>
<evidence type="ECO:0000259" key="2">
    <source>
        <dbReference type="Pfam" id="PF01613"/>
    </source>
</evidence>
<dbReference type="SUPFAM" id="SSF50475">
    <property type="entry name" value="FMN-binding split barrel"/>
    <property type="match status" value="1"/>
</dbReference>
<organism evidence="3 4">
    <name type="scientific">Alistipes putredinis</name>
    <dbReference type="NCBI Taxonomy" id="28117"/>
    <lineage>
        <taxon>Bacteria</taxon>
        <taxon>Pseudomonadati</taxon>
        <taxon>Bacteroidota</taxon>
        <taxon>Bacteroidia</taxon>
        <taxon>Bacteroidales</taxon>
        <taxon>Rikenellaceae</taxon>
        <taxon>Alistipes</taxon>
    </lineage>
</organism>
<evidence type="ECO:0000256" key="1">
    <source>
        <dbReference type="ARBA" id="ARBA00038054"/>
    </source>
</evidence>
<protein>
    <submittedName>
        <fullName evidence="3">Flavin reductase</fullName>
    </submittedName>
</protein>
<comment type="caution">
    <text evidence="3">The sequence shown here is derived from an EMBL/GenBank/DDBJ whole genome shotgun (WGS) entry which is preliminary data.</text>
</comment>
<dbReference type="AlphaFoldDB" id="A0A1Q6FCV1"/>
<dbReference type="EMBL" id="MNQH01000001">
    <property type="protein sequence ID" value="OKY96695.1"/>
    <property type="molecule type" value="Genomic_DNA"/>
</dbReference>
<dbReference type="RefSeq" id="WP_022460633.1">
    <property type="nucleotide sequence ID" value="NZ_BAAFLA010000005.1"/>
</dbReference>
<evidence type="ECO:0000313" key="4">
    <source>
        <dbReference type="Proteomes" id="UP000187417"/>
    </source>
</evidence>
<accession>A0A1Q6FCV1</accession>
<dbReference type="Gene3D" id="2.30.110.10">
    <property type="entry name" value="Electron Transport, Fmn-binding Protein, Chain A"/>
    <property type="match status" value="1"/>
</dbReference>
<gene>
    <name evidence="3" type="ORF">BHV66_01120</name>
</gene>